<keyword evidence="2" id="KW-0805">Transcription regulation</keyword>
<keyword evidence="4" id="KW-0804">Transcription</keyword>
<sequence length="733" mass="86212">MEKEIDDIKKLDAIILEENDQNVFRDEFDDFINHSISDDEQLDGVDEEELTEIEGVVDNIVNKLGENIYHNVENLNFSADLNLVKRFLSLEEIKVINVCKDAKLRRLLILNRAKHVQLQNIKYRLYELLRECKMSLKAAEMQIEKSKKQETHYLKSIIPKLGHPYFKTKDFYSCGPNADTIRKQKSKEICIDYLPQLSRWTVEDQVILKGAIIFNYTTYLIDKLESDLKVLEASKKVSTSTEAAADIETNILSIKQKLTTLQETTDHEPPPLNSDVEINWLNISKCDFGSRHLPEACKGFWNIYLHPSINKEDWTKTENAQIMELAKKYNFQNWDLIAKELNNGRSGFVVCFHYYSSLFDKIRKDRFDPEEDQFLIDVVNACRIEDYIPWSKVCHYFQNRSRSQLYHRYRYCLKYTGVKKGSFAQAEDVLLTLLVRKFGKDFYRCSKYIPHRAPYQLAHRYMNYLTFDQMDLGSYTLEDDEIIMDHVKRCGEKEWSKLFPTFKTRNRTHLRQRYFYIKKWLLNHPGKKLIELPRKARYKRVLDNKWAINSCIEYFSTSHELPSMYEINDYLRKFGKKSISLLRHQPVTYHPPNANIDKELIKYFQSTCKIRTSKIISGSELNRIVDTIKTIMAVFDVEFLVPTDELLHQNLMLDVLDVEILTLLFSDISSRENKCTLPSTSITKNYSPVIQALELQGCERRLLKFYHPSTISYLPPNINSLVGIRSLLLLHQS</sequence>
<dbReference type="OrthoDB" id="2143914at2759"/>
<dbReference type="InterPro" id="IPR001005">
    <property type="entry name" value="SANT/Myb"/>
</dbReference>
<dbReference type="GO" id="GO:0019185">
    <property type="term" value="C:snRNA-activating protein complex"/>
    <property type="evidence" value="ECO:0007669"/>
    <property type="project" value="TreeGrafter"/>
</dbReference>
<evidence type="ECO:0000256" key="1">
    <source>
        <dbReference type="ARBA" id="ARBA00004123"/>
    </source>
</evidence>
<dbReference type="InterPro" id="IPR051575">
    <property type="entry name" value="Myb-like_DNA-bd"/>
</dbReference>
<evidence type="ECO:0000313" key="8">
    <source>
        <dbReference type="EMBL" id="KRT83299.1"/>
    </source>
</evidence>
<dbReference type="Pfam" id="PF13921">
    <property type="entry name" value="Myb_DNA-bind_6"/>
    <property type="match status" value="1"/>
</dbReference>
<dbReference type="CDD" id="cd00167">
    <property type="entry name" value="SANT"/>
    <property type="match status" value="2"/>
</dbReference>
<dbReference type="InterPro" id="IPR017930">
    <property type="entry name" value="Myb_dom"/>
</dbReference>
<dbReference type="AlphaFoldDB" id="A0A0T6B7I8"/>
<dbReference type="SMART" id="SM00717">
    <property type="entry name" value="SANT"/>
    <property type="match status" value="5"/>
</dbReference>
<comment type="subcellular location">
    <subcellularLocation>
        <location evidence="1">Nucleus</location>
    </subcellularLocation>
</comment>
<dbReference type="GO" id="GO:0042795">
    <property type="term" value="P:snRNA transcription by RNA polymerase II"/>
    <property type="evidence" value="ECO:0007669"/>
    <property type="project" value="TreeGrafter"/>
</dbReference>
<dbReference type="GO" id="GO:0042796">
    <property type="term" value="P:snRNA transcription by RNA polymerase III"/>
    <property type="evidence" value="ECO:0007669"/>
    <property type="project" value="TreeGrafter"/>
</dbReference>
<gene>
    <name evidence="8" type="ORF">AMK59_4702</name>
</gene>
<dbReference type="Proteomes" id="UP000051574">
    <property type="component" value="Unassembled WGS sequence"/>
</dbReference>
<reference evidence="8 9" key="1">
    <citation type="submission" date="2015-09" db="EMBL/GenBank/DDBJ databases">
        <title>Draft genome of the scarab beetle Oryctes borbonicus.</title>
        <authorList>
            <person name="Meyer J.M."/>
            <person name="Markov G.V."/>
            <person name="Baskaran P."/>
            <person name="Herrmann M."/>
            <person name="Sommer R.J."/>
            <person name="Roedelsperger C."/>
        </authorList>
    </citation>
    <scope>NUCLEOTIDE SEQUENCE [LARGE SCALE GENOMIC DNA]</scope>
    <source>
        <strain evidence="8">OB123</strain>
        <tissue evidence="8">Whole animal</tissue>
    </source>
</reference>
<comment type="caution">
    <text evidence="8">The sequence shown here is derived from an EMBL/GenBank/DDBJ whole genome shotgun (WGS) entry which is preliminary data.</text>
</comment>
<evidence type="ECO:0008006" key="10">
    <source>
        <dbReference type="Google" id="ProtNLM"/>
    </source>
</evidence>
<evidence type="ECO:0000256" key="3">
    <source>
        <dbReference type="ARBA" id="ARBA00023125"/>
    </source>
</evidence>
<accession>A0A0T6B7I8</accession>
<feature type="domain" description="HTH myb-type" evidence="7">
    <location>
        <begin position="306"/>
        <end position="362"/>
    </location>
</feature>
<dbReference type="PROSITE" id="PS51294">
    <property type="entry name" value="HTH_MYB"/>
    <property type="match status" value="2"/>
</dbReference>
<dbReference type="Gene3D" id="1.10.10.60">
    <property type="entry name" value="Homeodomain-like"/>
    <property type="match status" value="3"/>
</dbReference>
<evidence type="ECO:0000256" key="5">
    <source>
        <dbReference type="ARBA" id="ARBA00023242"/>
    </source>
</evidence>
<keyword evidence="5" id="KW-0539">Nucleus</keyword>
<feature type="domain" description="HTH myb-type" evidence="7">
    <location>
        <begin position="418"/>
        <end position="469"/>
    </location>
</feature>
<feature type="domain" description="Myb-like" evidence="6">
    <location>
        <begin position="306"/>
        <end position="358"/>
    </location>
</feature>
<dbReference type="GO" id="GO:0000978">
    <property type="term" value="F:RNA polymerase II cis-regulatory region sequence-specific DNA binding"/>
    <property type="evidence" value="ECO:0007669"/>
    <property type="project" value="TreeGrafter"/>
</dbReference>
<evidence type="ECO:0000259" key="7">
    <source>
        <dbReference type="PROSITE" id="PS51294"/>
    </source>
</evidence>
<dbReference type="EMBL" id="LJIG01009328">
    <property type="protein sequence ID" value="KRT83299.1"/>
    <property type="molecule type" value="Genomic_DNA"/>
</dbReference>
<keyword evidence="3" id="KW-0238">DNA-binding</keyword>
<dbReference type="GO" id="GO:0005634">
    <property type="term" value="C:nucleus"/>
    <property type="evidence" value="ECO:0007669"/>
    <property type="project" value="UniProtKB-SubCell"/>
</dbReference>
<evidence type="ECO:0000256" key="4">
    <source>
        <dbReference type="ARBA" id="ARBA00023163"/>
    </source>
</evidence>
<protein>
    <recommendedName>
        <fullName evidence="10">snRNA-activating protein complex subunit 4</fullName>
    </recommendedName>
</protein>
<dbReference type="PANTHER" id="PTHR46621">
    <property type="entry name" value="SNRNA-ACTIVATING PROTEIN COMPLEX SUBUNIT 4"/>
    <property type="match status" value="1"/>
</dbReference>
<dbReference type="PANTHER" id="PTHR46621:SF1">
    <property type="entry name" value="SNRNA-ACTIVATING PROTEIN COMPLEX SUBUNIT 4"/>
    <property type="match status" value="1"/>
</dbReference>
<dbReference type="SUPFAM" id="SSF46689">
    <property type="entry name" value="Homeodomain-like"/>
    <property type="match status" value="3"/>
</dbReference>
<evidence type="ECO:0000313" key="9">
    <source>
        <dbReference type="Proteomes" id="UP000051574"/>
    </source>
</evidence>
<dbReference type="GO" id="GO:0001006">
    <property type="term" value="F:RNA polymerase III type 3 promoter sequence-specific DNA binding"/>
    <property type="evidence" value="ECO:0007669"/>
    <property type="project" value="TreeGrafter"/>
</dbReference>
<keyword evidence="9" id="KW-1185">Reference proteome</keyword>
<evidence type="ECO:0000256" key="2">
    <source>
        <dbReference type="ARBA" id="ARBA00023015"/>
    </source>
</evidence>
<evidence type="ECO:0000259" key="6">
    <source>
        <dbReference type="PROSITE" id="PS50090"/>
    </source>
</evidence>
<name>A0A0T6B7I8_9SCAR</name>
<dbReference type="PROSITE" id="PS50090">
    <property type="entry name" value="MYB_LIKE"/>
    <property type="match status" value="1"/>
</dbReference>
<proteinExistence type="predicted"/>
<organism evidence="8 9">
    <name type="scientific">Oryctes borbonicus</name>
    <dbReference type="NCBI Taxonomy" id="1629725"/>
    <lineage>
        <taxon>Eukaryota</taxon>
        <taxon>Metazoa</taxon>
        <taxon>Ecdysozoa</taxon>
        <taxon>Arthropoda</taxon>
        <taxon>Hexapoda</taxon>
        <taxon>Insecta</taxon>
        <taxon>Pterygota</taxon>
        <taxon>Neoptera</taxon>
        <taxon>Endopterygota</taxon>
        <taxon>Coleoptera</taxon>
        <taxon>Polyphaga</taxon>
        <taxon>Scarabaeiformia</taxon>
        <taxon>Scarabaeidae</taxon>
        <taxon>Dynastinae</taxon>
        <taxon>Oryctes</taxon>
    </lineage>
</organism>
<dbReference type="InterPro" id="IPR009057">
    <property type="entry name" value="Homeodomain-like_sf"/>
</dbReference>
<feature type="non-terminal residue" evidence="8">
    <location>
        <position position="733"/>
    </location>
</feature>